<dbReference type="UniPathway" id="UPA00143"/>
<accession>A0A654EJE6</accession>
<dbReference type="Proteomes" id="UP000426265">
    <property type="component" value="Unassembled WGS sequence"/>
</dbReference>
<feature type="domain" description="U-box" evidence="4">
    <location>
        <begin position="328"/>
        <end position="397"/>
    </location>
</feature>
<dbReference type="SUPFAM" id="SSF57850">
    <property type="entry name" value="RING/U-box"/>
    <property type="match status" value="1"/>
</dbReference>
<comment type="pathway">
    <text evidence="1">Protein modification; protein ubiquitination.</text>
</comment>
<dbReference type="PROSITE" id="PS51698">
    <property type="entry name" value="U_BOX"/>
    <property type="match status" value="1"/>
</dbReference>
<organism evidence="5 6">
    <name type="scientific">Arabidopsis thaliana</name>
    <name type="common">Mouse-ear cress</name>
    <dbReference type="NCBI Taxonomy" id="3702"/>
    <lineage>
        <taxon>Eukaryota</taxon>
        <taxon>Viridiplantae</taxon>
        <taxon>Streptophyta</taxon>
        <taxon>Embryophyta</taxon>
        <taxon>Tracheophyta</taxon>
        <taxon>Spermatophyta</taxon>
        <taxon>Magnoliopsida</taxon>
        <taxon>eudicotyledons</taxon>
        <taxon>Gunneridae</taxon>
        <taxon>Pentapetalae</taxon>
        <taxon>rosids</taxon>
        <taxon>malvids</taxon>
        <taxon>Brassicales</taxon>
        <taxon>Brassicaceae</taxon>
        <taxon>Camelineae</taxon>
        <taxon>Arabidopsis</taxon>
    </lineage>
</organism>
<dbReference type="CDD" id="cd16655">
    <property type="entry name" value="RING-Ubox_WDSUB1-like"/>
    <property type="match status" value="1"/>
</dbReference>
<evidence type="ECO:0000259" key="4">
    <source>
        <dbReference type="PROSITE" id="PS51698"/>
    </source>
</evidence>
<keyword evidence="2" id="KW-0808">Transferase</keyword>
<evidence type="ECO:0000256" key="2">
    <source>
        <dbReference type="ARBA" id="ARBA00022679"/>
    </source>
</evidence>
<gene>
    <name evidence="5" type="ORF">AN1_LOCUS4743</name>
</gene>
<dbReference type="EMBL" id="CACRSJ010000104">
    <property type="protein sequence ID" value="VYS49264.1"/>
    <property type="molecule type" value="Genomic_DNA"/>
</dbReference>
<evidence type="ECO:0000313" key="5">
    <source>
        <dbReference type="EMBL" id="VYS49264.1"/>
    </source>
</evidence>
<evidence type="ECO:0000256" key="1">
    <source>
        <dbReference type="ARBA" id="ARBA00004906"/>
    </source>
</evidence>
<dbReference type="AlphaFoldDB" id="A0A654EJE6"/>
<evidence type="ECO:0000256" key="3">
    <source>
        <dbReference type="ARBA" id="ARBA00022786"/>
    </source>
</evidence>
<dbReference type="Pfam" id="PF04564">
    <property type="entry name" value="U-box"/>
    <property type="match status" value="1"/>
</dbReference>
<dbReference type="InterPro" id="IPR003613">
    <property type="entry name" value="Ubox_domain"/>
</dbReference>
<dbReference type="PANTHER" id="PTHR46573">
    <property type="entry name" value="WD REPEAT, SAM AND U-BOX DOMAIN-CONTAINING PROTEIN 1"/>
    <property type="match status" value="1"/>
</dbReference>
<dbReference type="Gene3D" id="3.30.40.10">
    <property type="entry name" value="Zinc/RING finger domain, C3HC4 (zinc finger)"/>
    <property type="match status" value="1"/>
</dbReference>
<dbReference type="SMART" id="SM00504">
    <property type="entry name" value="Ubox"/>
    <property type="match status" value="1"/>
</dbReference>
<dbReference type="InterPro" id="IPR013083">
    <property type="entry name" value="Znf_RING/FYVE/PHD"/>
</dbReference>
<proteinExistence type="predicted"/>
<dbReference type="InterPro" id="IPR052085">
    <property type="entry name" value="WD-SAM-U-box"/>
</dbReference>
<dbReference type="ExpressionAtlas" id="A0A654EJE6">
    <property type="expression patterns" value="baseline and differential"/>
</dbReference>
<protein>
    <recommendedName>
        <fullName evidence="4">U-box domain-containing protein</fullName>
    </recommendedName>
</protein>
<sequence length="397" mass="46351">MAMVKNSYVLFARLCVELFQELPPLPSDESHGEITTVERQFLRNCQMELENLSLKTELPLVYVDESKYWRFIKTVRVLAEVFNNMKTTRTTRKSIIQVLMNPILPSERSTDAMNLFLSTIEKLADLQFSDEDFNQLFVSSRLDLQLENKYNDKVEVKLRKEAEDALARKIKEVVDLTERLLQVEALELKHKAKLQLRTETETAVAIERDYMRWKAEIFESEFNNQLVLRRESEIALDKERKELEGIKNLLETCFTGQKNLKSQVITWKDKYDQESSIRKEKEVALSTKKLELEIFKQLAGSYKQDADAMRQERDNALKTVQEIVDEQQPPPSFICPITQDVMKNPHMAADGFTYELEAIQKWINTGHRTSPMTNLKLSHFSFFPNRALRSAIEELGR</sequence>
<keyword evidence="3" id="KW-0833">Ubl conjugation pathway</keyword>
<reference evidence="5 6" key="1">
    <citation type="submission" date="2019-11" db="EMBL/GenBank/DDBJ databases">
        <authorList>
            <person name="Jiao W.-B."/>
            <person name="Schneeberger K."/>
        </authorList>
    </citation>
    <scope>NUCLEOTIDE SEQUENCE [LARGE SCALE GENOMIC DNA]</scope>
    <source>
        <strain evidence="6">cv. An-1</strain>
    </source>
</reference>
<dbReference type="PANTHER" id="PTHR46573:SF1">
    <property type="entry name" value="WD REPEAT, SAM AND U-BOX DOMAIN-CONTAINING PROTEIN 1"/>
    <property type="match status" value="1"/>
</dbReference>
<name>A0A654EJE6_ARATH</name>
<dbReference type="GO" id="GO:0004842">
    <property type="term" value="F:ubiquitin-protein transferase activity"/>
    <property type="evidence" value="ECO:0007669"/>
    <property type="project" value="InterPro"/>
</dbReference>
<dbReference type="GO" id="GO:0016567">
    <property type="term" value="P:protein ubiquitination"/>
    <property type="evidence" value="ECO:0007669"/>
    <property type="project" value="UniProtKB-UniPathway"/>
</dbReference>
<evidence type="ECO:0000313" key="6">
    <source>
        <dbReference type="Proteomes" id="UP000426265"/>
    </source>
</evidence>